<keyword evidence="1" id="KW-1133">Transmembrane helix</keyword>
<name>A0ABT0U987_9BACT</name>
<protein>
    <recommendedName>
        <fullName evidence="4">DUF3592 domain-containing protein</fullName>
    </recommendedName>
</protein>
<organism evidence="2 3">
    <name type="scientific">Aporhodopirellula aestuarii</name>
    <dbReference type="NCBI Taxonomy" id="2950107"/>
    <lineage>
        <taxon>Bacteria</taxon>
        <taxon>Pseudomonadati</taxon>
        <taxon>Planctomycetota</taxon>
        <taxon>Planctomycetia</taxon>
        <taxon>Pirellulales</taxon>
        <taxon>Pirellulaceae</taxon>
        <taxon>Aporhodopirellula</taxon>
    </lineage>
</organism>
<dbReference type="Proteomes" id="UP001202961">
    <property type="component" value="Unassembled WGS sequence"/>
</dbReference>
<gene>
    <name evidence="2" type="ORF">NB063_22895</name>
</gene>
<evidence type="ECO:0000313" key="2">
    <source>
        <dbReference type="EMBL" id="MCM2373469.1"/>
    </source>
</evidence>
<evidence type="ECO:0000313" key="3">
    <source>
        <dbReference type="Proteomes" id="UP001202961"/>
    </source>
</evidence>
<reference evidence="2 3" key="1">
    <citation type="journal article" date="2022" name="Syst. Appl. Microbiol.">
        <title>Rhodopirellula aestuarii sp. nov., a novel member of the genus Rhodopirellula isolated from brackish sediments collected in the Tagus River estuary, Portugal.</title>
        <authorList>
            <person name="Vitorino I.R."/>
            <person name="Klimek D."/>
            <person name="Calusinska M."/>
            <person name="Lobo-da-Cunha A."/>
            <person name="Vasconcelos V."/>
            <person name="Lage O.M."/>
        </authorList>
    </citation>
    <scope>NUCLEOTIDE SEQUENCE [LARGE SCALE GENOMIC DNA]</scope>
    <source>
        <strain evidence="2 3">ICT_H3.1</strain>
    </source>
</reference>
<feature type="transmembrane region" description="Helical" evidence="1">
    <location>
        <begin position="196"/>
        <end position="216"/>
    </location>
</feature>
<dbReference type="RefSeq" id="WP_250931228.1">
    <property type="nucleotide sequence ID" value="NZ_JAMQBK010000062.1"/>
</dbReference>
<dbReference type="EMBL" id="JAMQBK010000062">
    <property type="protein sequence ID" value="MCM2373469.1"/>
    <property type="molecule type" value="Genomic_DNA"/>
</dbReference>
<feature type="transmembrane region" description="Helical" evidence="1">
    <location>
        <begin position="267"/>
        <end position="288"/>
    </location>
</feature>
<proteinExistence type="predicted"/>
<accession>A0ABT0U987</accession>
<evidence type="ECO:0008006" key="4">
    <source>
        <dbReference type="Google" id="ProtNLM"/>
    </source>
</evidence>
<comment type="caution">
    <text evidence="2">The sequence shown here is derived from an EMBL/GenBank/DDBJ whole genome shotgun (WGS) entry which is preliminary data.</text>
</comment>
<keyword evidence="1" id="KW-0812">Transmembrane</keyword>
<evidence type="ECO:0000256" key="1">
    <source>
        <dbReference type="SAM" id="Phobius"/>
    </source>
</evidence>
<sequence length="289" mass="31483">MKILTRSFLADIVLVSLGCFTLVCVIGLWRETKSGRTEGRYNYTVEVERAEKPAMKFRVANSCQTEDQLRADLVQRLVGAPTPQVALVRWYQETSEFYAASVENATQQAVAASANSPGMSSTPGTFRTVAARQGTSGSPPEAAGFDTASAWRDYWATREGKAEAWLASYRARVDARMAALGHAIRITQPSEWMPPVAVLQLAILLSLVVAAVGYVWRLVNPPVSFATDGVTLGTEHAGPSEARTAAMCFRQSWVRIQQPMGVTLRGLMGWSIVLAAMVAVAMLLMFSLF</sequence>
<feature type="transmembrane region" description="Helical" evidence="1">
    <location>
        <begin position="12"/>
        <end position="30"/>
    </location>
</feature>
<keyword evidence="1" id="KW-0472">Membrane</keyword>
<keyword evidence="3" id="KW-1185">Reference proteome</keyword>